<evidence type="ECO:0000256" key="5">
    <source>
        <dbReference type="SAM" id="MobiDB-lite"/>
    </source>
</evidence>
<dbReference type="SMR" id="Q8MPP5"/>
<reference evidence="6 7" key="1">
    <citation type="journal article" date="1998" name="Science">
        <title>Genome sequence of the nematode C. elegans: a platform for investigating biology.</title>
        <authorList>
            <consortium name="The C. elegans sequencing consortium"/>
            <person name="Sulson J.E."/>
            <person name="Waterston R."/>
        </authorList>
    </citation>
    <scope>NUCLEOTIDE SEQUENCE [LARGE SCALE GENOMIC DNA]</scope>
    <source>
        <strain evidence="6 7">Bristol N2</strain>
    </source>
</reference>
<dbReference type="Pfam" id="PF09806">
    <property type="entry name" value="CDK2AP"/>
    <property type="match status" value="1"/>
</dbReference>
<evidence type="ECO:0000256" key="2">
    <source>
        <dbReference type="ARBA" id="ARBA00008485"/>
    </source>
</evidence>
<evidence type="ECO:0000256" key="1">
    <source>
        <dbReference type="ARBA" id="ARBA00004123"/>
    </source>
</evidence>
<name>Q8MPP5_CAEEL</name>
<evidence type="ECO:0000313" key="6">
    <source>
        <dbReference type="EMBL" id="CAD36498.1"/>
    </source>
</evidence>
<dbReference type="PANTHER" id="PTHR22607:SF3">
    <property type="entry name" value="CDK2-ASSOCIATED PROTEIN 1, ISOFORM B"/>
    <property type="match status" value="1"/>
</dbReference>
<dbReference type="PRO" id="PR:Q8MPP5"/>
<dbReference type="InterPro" id="IPR017266">
    <property type="entry name" value="DOC_1/2"/>
</dbReference>
<proteinExistence type="evidence at protein level"/>
<dbReference type="UCSC" id="Y43F4B.10">
    <property type="organism name" value="c. elegans"/>
</dbReference>
<dbReference type="PaxDb" id="6239-Y43F4B.10.2"/>
<comment type="subcellular location">
    <subcellularLocation>
        <location evidence="1">Nucleus</location>
    </subcellularLocation>
</comment>
<keyword evidence="3" id="KW-0597">Phosphoprotein</keyword>
<gene>
    <name evidence="6" type="ORF">CELE_Y43F4B.10</name>
    <name evidence="6 8" type="ORF">Y43F4B.10</name>
</gene>
<sequence length="108" mass="12167">MATQEDLQTLISIVPNLQMQEGTPYYEVLLKLIEEIGKDVRPTYTFNKLTCERLKRNIQAAKVLIRACQQEAETDKKKADAAIEAQRVAQKSETPKPEETSSEAASKN</sequence>
<dbReference type="eggNOG" id="KOG4713">
    <property type="taxonomic scope" value="Eukaryota"/>
</dbReference>
<accession>Q8MPP5</accession>
<dbReference type="GeneID" id="176752"/>
<dbReference type="PeptideAtlas" id="Q8MPP5"/>
<dbReference type="STRING" id="6239.Y43F4B.10.2"/>
<dbReference type="OrthoDB" id="9628807at2759"/>
<dbReference type="Proteomes" id="UP000001940">
    <property type="component" value="Chromosome III"/>
</dbReference>
<dbReference type="Gene3D" id="6.10.140.1300">
    <property type="match status" value="1"/>
</dbReference>
<dbReference type="EMBL" id="BX284603">
    <property type="protein sequence ID" value="CAD36498.1"/>
    <property type="molecule type" value="Genomic_DNA"/>
</dbReference>
<keyword evidence="9" id="KW-1267">Proteomics identification</keyword>
<dbReference type="GO" id="GO:0005634">
    <property type="term" value="C:nucleus"/>
    <property type="evidence" value="ECO:0000318"/>
    <property type="project" value="GO_Central"/>
</dbReference>
<dbReference type="PhylomeDB" id="Q8MPP5"/>
<evidence type="ECO:0000256" key="4">
    <source>
        <dbReference type="ARBA" id="ARBA00023242"/>
    </source>
</evidence>
<organism evidence="6 7">
    <name type="scientific">Caenorhabditis elegans</name>
    <dbReference type="NCBI Taxonomy" id="6239"/>
    <lineage>
        <taxon>Eukaryota</taxon>
        <taxon>Metazoa</taxon>
        <taxon>Ecdysozoa</taxon>
        <taxon>Nematoda</taxon>
        <taxon>Chromadorea</taxon>
        <taxon>Rhabditida</taxon>
        <taxon>Rhabditina</taxon>
        <taxon>Rhabditomorpha</taxon>
        <taxon>Rhabditoidea</taxon>
        <taxon>Rhabditidae</taxon>
        <taxon>Peloderinae</taxon>
        <taxon>Caenorhabditis</taxon>
    </lineage>
</organism>
<dbReference type="Bgee" id="WBGene00012807">
    <property type="expression patterns" value="Expressed in embryo and 3 other cell types or tissues"/>
</dbReference>
<evidence type="ECO:0000256" key="3">
    <source>
        <dbReference type="ARBA" id="ARBA00022553"/>
    </source>
</evidence>
<dbReference type="OMA" id="RPTYTFN"/>
<dbReference type="CTD" id="176752"/>
<protein>
    <submittedName>
        <fullName evidence="6">Nucleus</fullName>
    </submittedName>
</protein>
<comment type="similarity">
    <text evidence="2">Belongs to the CDK2AP family.</text>
</comment>
<keyword evidence="4" id="KW-0539">Nucleus</keyword>
<evidence type="ECO:0007829" key="9">
    <source>
        <dbReference type="PeptideAtlas" id="Q8MPP5"/>
    </source>
</evidence>
<evidence type="ECO:0000313" key="8">
    <source>
        <dbReference type="WormBase" id="Y43F4B.10"/>
    </source>
</evidence>
<evidence type="ECO:0000313" key="7">
    <source>
        <dbReference type="Proteomes" id="UP000001940"/>
    </source>
</evidence>
<dbReference type="HOGENOM" id="CLU_2173250_0_0_1"/>
<dbReference type="InParanoid" id="Q8MPP5"/>
<dbReference type="WormBase" id="Y43F4B.10">
    <property type="protein sequence ID" value="CE30838"/>
    <property type="gene ID" value="WBGene00012807"/>
</dbReference>
<dbReference type="RefSeq" id="NP_741280.1">
    <property type="nucleotide sequence ID" value="NM_171234.6"/>
</dbReference>
<feature type="region of interest" description="Disordered" evidence="5">
    <location>
        <begin position="75"/>
        <end position="108"/>
    </location>
</feature>
<dbReference type="AGR" id="WB:WBGene00012807"/>
<keyword evidence="7" id="KW-1185">Reference proteome</keyword>
<dbReference type="GO" id="GO:0005737">
    <property type="term" value="C:cytoplasm"/>
    <property type="evidence" value="ECO:0000318"/>
    <property type="project" value="GO_Central"/>
</dbReference>
<dbReference type="KEGG" id="cel:CELE_Y43F4B.10"/>
<dbReference type="FunCoup" id="Q8MPP5">
    <property type="interactions" value="1403"/>
</dbReference>
<dbReference type="AlphaFoldDB" id="Q8MPP5"/>
<dbReference type="PANTHER" id="PTHR22607">
    <property type="entry name" value="DELETED IN ORAL CANCER 1/CDK2-ASSOCIATED PROTEIN 1"/>
    <property type="match status" value="1"/>
</dbReference>